<evidence type="ECO:0008006" key="3">
    <source>
        <dbReference type="Google" id="ProtNLM"/>
    </source>
</evidence>
<gene>
    <name evidence="1" type="ORF">A4W93_17430</name>
</gene>
<dbReference type="STRING" id="946333.A4W93_17430"/>
<organism evidence="1 2">
    <name type="scientific">Piscinibacter gummiphilus</name>
    <dbReference type="NCBI Taxonomy" id="946333"/>
    <lineage>
        <taxon>Bacteria</taxon>
        <taxon>Pseudomonadati</taxon>
        <taxon>Pseudomonadota</taxon>
        <taxon>Betaproteobacteria</taxon>
        <taxon>Burkholderiales</taxon>
        <taxon>Sphaerotilaceae</taxon>
        <taxon>Piscinibacter</taxon>
    </lineage>
</organism>
<keyword evidence="2" id="KW-1185">Reference proteome</keyword>
<dbReference type="AlphaFoldDB" id="A0A1W6LBA8"/>
<evidence type="ECO:0000313" key="2">
    <source>
        <dbReference type="Proteomes" id="UP000193427"/>
    </source>
</evidence>
<sequence>MKEPVPPGDNPGDEQKREDLMEWLKRLLGGNGRGEGKLAPPPPPTMVNGFPAPWVDGRPSLFGYLASFPLEPGGRLPEAAATLPDEEAVVSRSGSDLRWAAGAADGVLSHHVGHAEPDSADKVLHMLEAALNTPTPEHVKDFYDFVTEGEVMRLADALLTAVRGSREIDAGRLHAFARWLVCESPDRGPVKMGIALLGLIRPPQETEVLLRLGLHDEFTLYASVALSNTLPPAEGEEALWNLARRVDGWGRIHLVERLAGTAQPAIRAWLLREGYRNSVMNEYLAHACATGGGLLAALQAAEVDAPLLAGAGELIQALLRGGPAADISDYDDGAQAVVRYLAHVASQASPPLATYLAVADIADFVDDAERTWEPLEAIGWTPAHRERVRDAAARILSAPHWPELVRAALGDTDPDAFWVASTAAERMGLDIWETRFARQRDGTGEQWFELMRTNDAERVERVVALARERLDLPAIATGPANEMGFGAAFENHRALDFVLQALGVFPGQGWPLVEAGLRSPVIRNRHMAVGALEGWGRAQWPDAAPALLSQAQREEPDDRVRERMTALLAAS</sequence>
<dbReference type="EMBL" id="CP015118">
    <property type="protein sequence ID" value="ARN21533.1"/>
    <property type="molecule type" value="Genomic_DNA"/>
</dbReference>
<accession>A0A1W6LBA8</accession>
<dbReference type="Proteomes" id="UP000193427">
    <property type="component" value="Chromosome"/>
</dbReference>
<proteinExistence type="predicted"/>
<reference evidence="1 2" key="1">
    <citation type="submission" date="2016-04" db="EMBL/GenBank/DDBJ databases">
        <title>Complete genome sequence of natural rubber-degrading, novel Gram-negative bacterium, Rhizobacter gummiphilus strain NS21.</title>
        <authorList>
            <person name="Tabata M."/>
            <person name="Kasai D."/>
            <person name="Fukuda M."/>
        </authorList>
    </citation>
    <scope>NUCLEOTIDE SEQUENCE [LARGE SCALE GENOMIC DNA]</scope>
    <source>
        <strain evidence="1 2">NS21</strain>
    </source>
</reference>
<protein>
    <recommendedName>
        <fullName evidence="3">Limonene hydroxylase</fullName>
    </recommendedName>
</protein>
<dbReference type="KEGG" id="rgu:A4W93_17430"/>
<evidence type="ECO:0000313" key="1">
    <source>
        <dbReference type="EMBL" id="ARN21533.1"/>
    </source>
</evidence>
<name>A0A1W6LBA8_9BURK</name>